<dbReference type="EnsemblPlants" id="ORUFI02G11990.1">
    <property type="protein sequence ID" value="ORUFI02G11990.1"/>
    <property type="gene ID" value="ORUFI02G11990"/>
</dbReference>
<evidence type="ECO:0000256" key="1">
    <source>
        <dbReference type="SAM" id="MobiDB-lite"/>
    </source>
</evidence>
<evidence type="ECO:0000313" key="3">
    <source>
        <dbReference type="Proteomes" id="UP000008022"/>
    </source>
</evidence>
<dbReference type="Proteomes" id="UP000008022">
    <property type="component" value="Unassembled WGS sequence"/>
</dbReference>
<name>A0A0E0NCX4_ORYRU</name>
<feature type="region of interest" description="Disordered" evidence="1">
    <location>
        <begin position="83"/>
        <end position="102"/>
    </location>
</feature>
<keyword evidence="3" id="KW-1185">Reference proteome</keyword>
<protein>
    <submittedName>
        <fullName evidence="2">Uncharacterized protein</fullName>
    </submittedName>
</protein>
<reference evidence="2" key="2">
    <citation type="submission" date="2015-06" db="UniProtKB">
        <authorList>
            <consortium name="EnsemblPlants"/>
        </authorList>
    </citation>
    <scope>IDENTIFICATION</scope>
</reference>
<proteinExistence type="predicted"/>
<accession>A0A0E0NCX4</accession>
<dbReference type="OMA" id="RRCNTHA"/>
<reference evidence="3" key="1">
    <citation type="submission" date="2013-06" db="EMBL/GenBank/DDBJ databases">
        <authorList>
            <person name="Zhao Q."/>
        </authorList>
    </citation>
    <scope>NUCLEOTIDE SEQUENCE</scope>
    <source>
        <strain evidence="3">cv. W1943</strain>
    </source>
</reference>
<dbReference type="AlphaFoldDB" id="A0A0E0NCX4"/>
<evidence type="ECO:0000313" key="2">
    <source>
        <dbReference type="EnsemblPlants" id="ORUFI02G11990.1"/>
    </source>
</evidence>
<feature type="region of interest" description="Disordered" evidence="1">
    <location>
        <begin position="1"/>
        <end position="38"/>
    </location>
</feature>
<organism evidence="2 3">
    <name type="scientific">Oryza rufipogon</name>
    <name type="common">Brownbeard rice</name>
    <name type="synonym">Asian wild rice</name>
    <dbReference type="NCBI Taxonomy" id="4529"/>
    <lineage>
        <taxon>Eukaryota</taxon>
        <taxon>Viridiplantae</taxon>
        <taxon>Streptophyta</taxon>
        <taxon>Embryophyta</taxon>
        <taxon>Tracheophyta</taxon>
        <taxon>Spermatophyta</taxon>
        <taxon>Magnoliopsida</taxon>
        <taxon>Liliopsida</taxon>
        <taxon>Poales</taxon>
        <taxon>Poaceae</taxon>
        <taxon>BOP clade</taxon>
        <taxon>Oryzoideae</taxon>
        <taxon>Oryzeae</taxon>
        <taxon>Oryzinae</taxon>
        <taxon>Oryza</taxon>
    </lineage>
</organism>
<dbReference type="HOGENOM" id="CLU_2282061_0_0_1"/>
<sequence length="102" mass="11094">MPRTIIPSGRDPFCPLEYSKRSRHGAAPVRTHGRHRRRRCNTHARTVDALPCDLELLVGGTGCGAHTRTIDALPRDRELLADGAGAGVGEEEPSADAVQMRK</sequence>
<dbReference type="Gramene" id="ORUFI02G11990.1">
    <property type="protein sequence ID" value="ORUFI02G11990.1"/>
    <property type="gene ID" value="ORUFI02G11990"/>
</dbReference>